<feature type="transmembrane region" description="Helical" evidence="6">
    <location>
        <begin position="123"/>
        <end position="145"/>
    </location>
</feature>
<sequence length="536" mass="58831">MKTDQPISTEDGVAPETLSREWTHRLRQTLTGKLPPEKLLPDTQPIYVASWIYVFGVLTLSALVVVAISGAILALKGPDWWHGSPEGHFVNSLHLWSVELFFFFMVVHLWGKFFMAAWRGRRAMTWITGVLAFLLSIGAAFTGYLSQQNFDSQWISTQAKDAMNATGIGAFFNVMNFGQMFMWHILLLPLLVVLVVAIHVLLVRYRGVVPPIGSVPREAEAKPWRGRVRPYDILKEATIAFVVVAVLTLGLSIVFGSPDDPAVTIRQWATADPVDFVQTAATELAGTSETATYGPPYNNGTGFVQNLGPISLQKLAGVTQPINAAQTFVLQPLRLAEAVTPGLAPALATYNDATAAQRAAWNAAFAKADAHLRVVGSRLIVPRGSYGPIPTLLSDLLVIARSGGLDAALESHSAFYGTNYTKPLMFLADGQYFANLGAQRHLLGTPQWGMTNETGNFPGQSWLWLYTFWYQVNPMASSSNADVEVMAIMAVLTLAFAFVPYIPGLRRLPEHVPLYRAIWRSYYRSISNQGGASDSR</sequence>
<dbReference type="STRING" id="525909.Afer_1523"/>
<proteinExistence type="predicted"/>
<evidence type="ECO:0000313" key="9">
    <source>
        <dbReference type="Proteomes" id="UP000000771"/>
    </source>
</evidence>
<keyword evidence="6" id="KW-0472">Membrane</keyword>
<gene>
    <name evidence="8" type="ordered locus">Afer_1523</name>
</gene>
<dbReference type="PROSITE" id="PS51002">
    <property type="entry name" value="CYTB_NTER"/>
    <property type="match status" value="1"/>
</dbReference>
<feature type="transmembrane region" description="Helical" evidence="6">
    <location>
        <begin position="237"/>
        <end position="256"/>
    </location>
</feature>
<dbReference type="KEGG" id="afo:Afer_1523"/>
<keyword evidence="6" id="KW-1133">Transmembrane helix</keyword>
<dbReference type="EC" id="7.1.1.8" evidence="2"/>
<evidence type="ECO:0000259" key="7">
    <source>
        <dbReference type="PROSITE" id="PS51002"/>
    </source>
</evidence>
<evidence type="ECO:0000256" key="5">
    <source>
        <dbReference type="ARBA" id="ARBA00029568"/>
    </source>
</evidence>
<dbReference type="Pfam" id="PF13631">
    <property type="entry name" value="Cytochrom_B_N_2"/>
    <property type="match status" value="1"/>
</dbReference>
<feature type="transmembrane region" description="Helical" evidence="6">
    <location>
        <begin position="93"/>
        <end position="111"/>
    </location>
</feature>
<evidence type="ECO:0000256" key="4">
    <source>
        <dbReference type="ARBA" id="ARBA00029351"/>
    </source>
</evidence>
<comment type="catalytic activity">
    <reaction evidence="4">
        <text>a quinol + 2 Fe(III)-[cytochrome c](out) = a quinone + 2 Fe(II)-[cytochrome c](out) + 2 H(+)(out)</text>
        <dbReference type="Rhea" id="RHEA:11484"/>
        <dbReference type="Rhea" id="RHEA-COMP:10350"/>
        <dbReference type="Rhea" id="RHEA-COMP:14399"/>
        <dbReference type="ChEBI" id="CHEBI:15378"/>
        <dbReference type="ChEBI" id="CHEBI:24646"/>
        <dbReference type="ChEBI" id="CHEBI:29033"/>
        <dbReference type="ChEBI" id="CHEBI:29034"/>
        <dbReference type="ChEBI" id="CHEBI:132124"/>
        <dbReference type="EC" id="7.1.1.8"/>
    </reaction>
</comment>
<dbReference type="GO" id="GO:0022904">
    <property type="term" value="P:respiratory electron transport chain"/>
    <property type="evidence" value="ECO:0007669"/>
    <property type="project" value="InterPro"/>
</dbReference>
<comment type="cofactor">
    <cofactor evidence="1">
        <name>heme</name>
        <dbReference type="ChEBI" id="CHEBI:30413"/>
    </cofactor>
</comment>
<dbReference type="AlphaFoldDB" id="C7M0D8"/>
<dbReference type="GO" id="GO:0008121">
    <property type="term" value="F:quinol-cytochrome-c reductase activity"/>
    <property type="evidence" value="ECO:0007669"/>
    <property type="project" value="UniProtKB-EC"/>
</dbReference>
<organism evidence="8 9">
    <name type="scientific">Acidimicrobium ferrooxidans (strain DSM 10331 / JCM 15462 / NBRC 103882 / ICP)</name>
    <dbReference type="NCBI Taxonomy" id="525909"/>
    <lineage>
        <taxon>Bacteria</taxon>
        <taxon>Bacillati</taxon>
        <taxon>Actinomycetota</taxon>
        <taxon>Acidimicrobiia</taxon>
        <taxon>Acidimicrobiales</taxon>
        <taxon>Acidimicrobiaceae</taxon>
        <taxon>Acidimicrobium</taxon>
    </lineage>
</organism>
<dbReference type="InterPro" id="IPR005797">
    <property type="entry name" value="Cyt_b/b6_N"/>
</dbReference>
<reference evidence="8 9" key="1">
    <citation type="journal article" date="2009" name="Stand. Genomic Sci.">
        <title>Complete genome sequence of Acidimicrobium ferrooxidans type strain (ICP).</title>
        <authorList>
            <person name="Clum A."/>
            <person name="Nolan M."/>
            <person name="Lang E."/>
            <person name="Glavina Del Rio T."/>
            <person name="Tice H."/>
            <person name="Copeland A."/>
            <person name="Cheng J.F."/>
            <person name="Lucas S."/>
            <person name="Chen F."/>
            <person name="Bruce D."/>
            <person name="Goodwin L."/>
            <person name="Pitluck S."/>
            <person name="Ivanova N."/>
            <person name="Mavrommatis K."/>
            <person name="Mikhailova N."/>
            <person name="Pati A."/>
            <person name="Chen A."/>
            <person name="Palaniappan K."/>
            <person name="Goker M."/>
            <person name="Spring S."/>
            <person name="Land M."/>
            <person name="Hauser L."/>
            <person name="Chang Y.J."/>
            <person name="Jeffries C.C."/>
            <person name="Chain P."/>
            <person name="Bristow J."/>
            <person name="Eisen J.A."/>
            <person name="Markowitz V."/>
            <person name="Hugenholtz P."/>
            <person name="Kyrpides N.C."/>
            <person name="Klenk H.P."/>
            <person name="Lapidus A."/>
        </authorList>
    </citation>
    <scope>NUCLEOTIDE SEQUENCE [LARGE SCALE GENOMIC DNA]</scope>
    <source>
        <strain evidence="9">DSM 10331 / JCM 15462 / NBRC 103882 / ICP</strain>
    </source>
</reference>
<dbReference type="SUPFAM" id="SSF81342">
    <property type="entry name" value="Transmembrane di-heme cytochromes"/>
    <property type="match status" value="1"/>
</dbReference>
<name>C7M0D8_ACIFD</name>
<evidence type="ECO:0000256" key="2">
    <source>
        <dbReference type="ARBA" id="ARBA00012951"/>
    </source>
</evidence>
<dbReference type="PANTHER" id="PTHR19271:SF16">
    <property type="entry name" value="CYTOCHROME B"/>
    <property type="match status" value="1"/>
</dbReference>
<accession>C7M0D8</accession>
<protein>
    <recommendedName>
        <fullName evidence="3">Cytochrome bc1 complex cytochrome b subunit</fullName>
        <ecNumber evidence="2">7.1.1.8</ecNumber>
    </recommendedName>
    <alternativeName>
        <fullName evidence="5">Cytochrome bc1 reductase complex subunit QcrB</fullName>
    </alternativeName>
</protein>
<evidence type="ECO:0000256" key="3">
    <source>
        <dbReference type="ARBA" id="ARBA00016116"/>
    </source>
</evidence>
<dbReference type="InterPro" id="IPR027387">
    <property type="entry name" value="Cytb/b6-like_sf"/>
</dbReference>
<dbReference type="Gene3D" id="1.20.810.10">
    <property type="entry name" value="Cytochrome Bc1 Complex, Chain C"/>
    <property type="match status" value="1"/>
</dbReference>
<dbReference type="Proteomes" id="UP000000771">
    <property type="component" value="Chromosome"/>
</dbReference>
<feature type="domain" description="Cytochrome b/b6 N-terminal region profile" evidence="7">
    <location>
        <begin position="19"/>
        <end position="212"/>
    </location>
</feature>
<evidence type="ECO:0000256" key="6">
    <source>
        <dbReference type="SAM" id="Phobius"/>
    </source>
</evidence>
<dbReference type="RefSeq" id="WP_015798925.1">
    <property type="nucleotide sequence ID" value="NC_013124.1"/>
</dbReference>
<feature type="transmembrane region" description="Helical" evidence="6">
    <location>
        <begin position="181"/>
        <end position="202"/>
    </location>
</feature>
<dbReference type="GO" id="GO:0016491">
    <property type="term" value="F:oxidoreductase activity"/>
    <property type="evidence" value="ECO:0007669"/>
    <property type="project" value="InterPro"/>
</dbReference>
<dbReference type="InterPro" id="IPR016174">
    <property type="entry name" value="Di-haem_cyt_TM"/>
</dbReference>
<dbReference type="eggNOG" id="COG1290">
    <property type="taxonomic scope" value="Bacteria"/>
</dbReference>
<dbReference type="HOGENOM" id="CLU_533831_0_0_11"/>
<keyword evidence="9" id="KW-1185">Reference proteome</keyword>
<dbReference type="GO" id="GO:0016020">
    <property type="term" value="C:membrane"/>
    <property type="evidence" value="ECO:0007669"/>
    <property type="project" value="InterPro"/>
</dbReference>
<evidence type="ECO:0000256" key="1">
    <source>
        <dbReference type="ARBA" id="ARBA00001971"/>
    </source>
</evidence>
<dbReference type="PANTHER" id="PTHR19271">
    <property type="entry name" value="CYTOCHROME B"/>
    <property type="match status" value="1"/>
</dbReference>
<dbReference type="EMBL" id="CP001631">
    <property type="protein sequence ID" value="ACU54446.1"/>
    <property type="molecule type" value="Genomic_DNA"/>
</dbReference>
<feature type="transmembrane region" description="Helical" evidence="6">
    <location>
        <begin position="46"/>
        <end position="73"/>
    </location>
</feature>
<evidence type="ECO:0000313" key="8">
    <source>
        <dbReference type="EMBL" id="ACU54446.1"/>
    </source>
</evidence>
<dbReference type="OrthoDB" id="4087617at2"/>
<keyword evidence="6" id="KW-0812">Transmembrane</keyword>